<feature type="region of interest" description="Disordered" evidence="2">
    <location>
        <begin position="1"/>
        <end position="81"/>
    </location>
</feature>
<evidence type="ECO:0000256" key="2">
    <source>
        <dbReference type="SAM" id="MobiDB-lite"/>
    </source>
</evidence>
<dbReference type="PANTHER" id="PTHR48081">
    <property type="entry name" value="AB HYDROLASE SUPERFAMILY PROTEIN C4A8.06C"/>
    <property type="match status" value="1"/>
</dbReference>
<dbReference type="AlphaFoldDB" id="A0A9P9A3T5"/>
<feature type="compositionally biased region" description="Polar residues" evidence="2">
    <location>
        <begin position="1"/>
        <end position="18"/>
    </location>
</feature>
<evidence type="ECO:0000313" key="4">
    <source>
        <dbReference type="EMBL" id="KAH6659600.1"/>
    </source>
</evidence>
<dbReference type="PANTHER" id="PTHR48081:SF8">
    <property type="entry name" value="ALPHA_BETA HYDROLASE FOLD-3 DOMAIN-CONTAINING PROTEIN-RELATED"/>
    <property type="match status" value="1"/>
</dbReference>
<proteinExistence type="predicted"/>
<reference evidence="4" key="1">
    <citation type="journal article" date="2021" name="Nat. Commun.">
        <title>Genetic determinants of endophytism in the Arabidopsis root mycobiome.</title>
        <authorList>
            <person name="Mesny F."/>
            <person name="Miyauchi S."/>
            <person name="Thiergart T."/>
            <person name="Pickel B."/>
            <person name="Atanasova L."/>
            <person name="Karlsson M."/>
            <person name="Huettel B."/>
            <person name="Barry K.W."/>
            <person name="Haridas S."/>
            <person name="Chen C."/>
            <person name="Bauer D."/>
            <person name="Andreopoulos W."/>
            <person name="Pangilinan J."/>
            <person name="LaButti K."/>
            <person name="Riley R."/>
            <person name="Lipzen A."/>
            <person name="Clum A."/>
            <person name="Drula E."/>
            <person name="Henrissat B."/>
            <person name="Kohler A."/>
            <person name="Grigoriev I.V."/>
            <person name="Martin F.M."/>
            <person name="Hacquard S."/>
        </authorList>
    </citation>
    <scope>NUCLEOTIDE SEQUENCE</scope>
    <source>
        <strain evidence="4">MPI-SDFR-AT-0073</strain>
    </source>
</reference>
<protein>
    <submittedName>
        <fullName evidence="4">Alpha/Beta hydrolase protein</fullName>
    </submittedName>
</protein>
<dbReference type="InterPro" id="IPR050300">
    <property type="entry name" value="GDXG_lipolytic_enzyme"/>
</dbReference>
<comment type="caution">
    <text evidence="4">The sequence shown here is derived from an EMBL/GenBank/DDBJ whole genome shotgun (WGS) entry which is preliminary data.</text>
</comment>
<dbReference type="Proteomes" id="UP000758603">
    <property type="component" value="Unassembled WGS sequence"/>
</dbReference>
<dbReference type="OrthoDB" id="433474at2759"/>
<dbReference type="GeneID" id="70130198"/>
<dbReference type="InterPro" id="IPR013094">
    <property type="entry name" value="AB_hydrolase_3"/>
</dbReference>
<evidence type="ECO:0000313" key="5">
    <source>
        <dbReference type="Proteomes" id="UP000758603"/>
    </source>
</evidence>
<gene>
    <name evidence="4" type="ORF">BKA67DRAFT_545015</name>
</gene>
<sequence length="478" mass="52951">MSDDTTQPDLSAVSTANSLRPPEDETKPNLKAISENGRLRPPFSARRTFSQRILRRHRSKASLTGLDPENEPGEGRPALGLRNTVSNLDLNDEYINPLEKSARWMLSARAGAVRAGANIGFGIMNRSAVNPTSTIWLNSTLGPWKGQKKIEVKIWDPKKKPETSTSRMTSSNSRRPAIINFHGGGFVVGTATDDALWAGAVMKSVDAVVFSVNYRLAPEYPFPKAVEDCADAILQISRRADEFGIDADRIIISGFSAGGTLSLASWVLLQEPQRWGYDIGSPPPKIAGFALFYPLLDWTISRPVKRQSCVKPDFTLAKGLTDLFDASYVFPKIPKDERDDPRLSPGLMSDELVADLPPVHLVICEYDMLHAEGHTFAERIQSMDKEIIVRVVKEAKHAWDKPAPKTPKPSVHVEYGHAVESMRRWVKLPGLPGLSRENSTVSQHLRTTEEAVKEQLPADDEPTPNEKADFRNSDLQLS</sequence>
<evidence type="ECO:0000256" key="1">
    <source>
        <dbReference type="ARBA" id="ARBA00022801"/>
    </source>
</evidence>
<keyword evidence="1 4" id="KW-0378">Hydrolase</keyword>
<dbReference type="EMBL" id="JAGPXC010000001">
    <property type="protein sequence ID" value="KAH6659600.1"/>
    <property type="molecule type" value="Genomic_DNA"/>
</dbReference>
<feature type="region of interest" description="Disordered" evidence="2">
    <location>
        <begin position="433"/>
        <end position="478"/>
    </location>
</feature>
<dbReference type="Pfam" id="PF07859">
    <property type="entry name" value="Abhydrolase_3"/>
    <property type="match status" value="1"/>
</dbReference>
<dbReference type="RefSeq" id="XP_045963731.1">
    <property type="nucleotide sequence ID" value="XM_046101306.1"/>
</dbReference>
<dbReference type="SUPFAM" id="SSF53474">
    <property type="entry name" value="alpha/beta-Hydrolases"/>
    <property type="match status" value="1"/>
</dbReference>
<dbReference type="GO" id="GO:0016787">
    <property type="term" value="F:hydrolase activity"/>
    <property type="evidence" value="ECO:0007669"/>
    <property type="project" value="UniProtKB-KW"/>
</dbReference>
<dbReference type="InterPro" id="IPR029058">
    <property type="entry name" value="AB_hydrolase_fold"/>
</dbReference>
<feature type="compositionally biased region" description="Polar residues" evidence="2">
    <location>
        <begin position="436"/>
        <end position="445"/>
    </location>
</feature>
<dbReference type="Gene3D" id="3.40.50.1820">
    <property type="entry name" value="alpha/beta hydrolase"/>
    <property type="match status" value="1"/>
</dbReference>
<keyword evidence="5" id="KW-1185">Reference proteome</keyword>
<name>A0A9P9A3T5_9PEZI</name>
<feature type="domain" description="Alpha/beta hydrolase fold-3" evidence="3">
    <location>
        <begin position="178"/>
        <end position="399"/>
    </location>
</feature>
<organism evidence="4 5">
    <name type="scientific">Truncatella angustata</name>
    <dbReference type="NCBI Taxonomy" id="152316"/>
    <lineage>
        <taxon>Eukaryota</taxon>
        <taxon>Fungi</taxon>
        <taxon>Dikarya</taxon>
        <taxon>Ascomycota</taxon>
        <taxon>Pezizomycotina</taxon>
        <taxon>Sordariomycetes</taxon>
        <taxon>Xylariomycetidae</taxon>
        <taxon>Amphisphaeriales</taxon>
        <taxon>Sporocadaceae</taxon>
        <taxon>Truncatella</taxon>
    </lineage>
</organism>
<evidence type="ECO:0000259" key="3">
    <source>
        <dbReference type="Pfam" id="PF07859"/>
    </source>
</evidence>
<accession>A0A9P9A3T5</accession>